<evidence type="ECO:0000256" key="6">
    <source>
        <dbReference type="ARBA" id="ARBA00023157"/>
    </source>
</evidence>
<evidence type="ECO:0000256" key="7">
    <source>
        <dbReference type="ARBA" id="ARBA00023180"/>
    </source>
</evidence>
<evidence type="ECO:0000256" key="5">
    <source>
        <dbReference type="ARBA" id="ARBA00023136"/>
    </source>
</evidence>
<sequence length="746" mass="79022">MVSFQACATAGVLLAHGVLAIDPIVAQGKYFFNTATGAQFFIKGVAYQQGVGVGGAVEDGQTFTDPLADFDGCNRDIPYLQQLGANTVRVYAINSTLDHTQCMNALEAAGIYVIADLSEPGNSINRDEPQWNTDLYDRYTSVIDSLGKFPNTLGFFAGNEVTNNNTNTPASAFVKAAVRDSKSYIAAQNFNHWMGVGYATNDDADTRDNLADYFNCGQQSDAVDFWGYNIYEWCGENTFEASGYQERTNAFENYSVPAFFSEYGCNNPGGGASRIWQETAALYSSQMNQVWSGGIAYEYFEEQNDFGLATVDGDTVTPSKDFTALADQVKAVGDVQTATTMNSTSASSTNEPRACPAVTGKGGWAAAEALPPTPNKATCQSMVASLSCVPSEQVTAEDIGSLFGTVCGMDAAACDKITADATAGTYGEFVMCNATEQLAYALNQYYVNQGEATTACDFSGQAKLVTPTQTNGAGSGSDSSGSTTGSDSSSASSGSSSSSSSGSGSSSGTTGSSTSGNTNGDATSFGASILHSIDLAGCAAAVLCVGLATGDKAPKHDTGIDGVDWNIPLANRKLGDIKALMLTVGDETEKSVEIAKAYQYDKNARICHILIDMQQVWDPQETVDNLEFIDHILAHMEGAALASEVVLSSNFVKRLSEWANSKWTFTIDKSMVMSAAIDMGVLDCYSTCVGHVKSLFDNEKISSIGALSTWIELATGSKDKTYKLQAWIENSRVLKTGSVYASHRGR</sequence>
<dbReference type="PANTHER" id="PTHR31468">
    <property type="entry name" value="1,3-BETA-GLUCANOSYLTRANSFERASE GAS1"/>
    <property type="match status" value="1"/>
</dbReference>
<dbReference type="InterPro" id="IPR012946">
    <property type="entry name" value="X8"/>
</dbReference>
<evidence type="ECO:0000313" key="12">
    <source>
        <dbReference type="EMBL" id="KAK9776457.1"/>
    </source>
</evidence>
<keyword evidence="8 9" id="KW-0449">Lipoprotein</keyword>
<feature type="compositionally biased region" description="Low complexity" evidence="10">
    <location>
        <begin position="470"/>
        <end position="517"/>
    </location>
</feature>
<dbReference type="Proteomes" id="UP001465668">
    <property type="component" value="Unassembled WGS sequence"/>
</dbReference>
<evidence type="ECO:0000256" key="3">
    <source>
        <dbReference type="ARBA" id="ARBA00022622"/>
    </source>
</evidence>
<dbReference type="PANTHER" id="PTHR31468:SF2">
    <property type="entry name" value="1,3-BETA-GLUCANOSYLTRANSFERASE GAS1"/>
    <property type="match status" value="1"/>
</dbReference>
<evidence type="ECO:0000256" key="8">
    <source>
        <dbReference type="ARBA" id="ARBA00023288"/>
    </source>
</evidence>
<evidence type="ECO:0000256" key="2">
    <source>
        <dbReference type="ARBA" id="ARBA00007528"/>
    </source>
</evidence>
<gene>
    <name evidence="12" type="ORF">SCAR479_06780</name>
</gene>
<evidence type="ECO:0000313" key="13">
    <source>
        <dbReference type="Proteomes" id="UP001465668"/>
    </source>
</evidence>
<dbReference type="Pfam" id="PF03198">
    <property type="entry name" value="Glyco_hydro_72"/>
    <property type="match status" value="1"/>
</dbReference>
<keyword evidence="5 9" id="KW-0472">Membrane</keyword>
<dbReference type="InterPro" id="IPR017853">
    <property type="entry name" value="GH"/>
</dbReference>
<protein>
    <recommendedName>
        <fullName evidence="9">1,3-beta-glucanosyltransferase</fullName>
        <ecNumber evidence="9">2.4.1.-</ecNumber>
    </recommendedName>
</protein>
<dbReference type="Gene3D" id="1.20.58.1040">
    <property type="match status" value="1"/>
</dbReference>
<dbReference type="EMBL" id="JARVKM010000027">
    <property type="protein sequence ID" value="KAK9776457.1"/>
    <property type="molecule type" value="Genomic_DNA"/>
</dbReference>
<dbReference type="Pfam" id="PF07983">
    <property type="entry name" value="X8"/>
    <property type="match status" value="1"/>
</dbReference>
<dbReference type="InterPro" id="IPR004886">
    <property type="entry name" value="Glucanosyltransferase"/>
</dbReference>
<feature type="domain" description="X8" evidence="11">
    <location>
        <begin position="386"/>
        <end position="475"/>
    </location>
</feature>
<keyword evidence="13" id="KW-1185">Reference proteome</keyword>
<keyword evidence="6" id="KW-1015">Disulfide bond</keyword>
<evidence type="ECO:0000256" key="9">
    <source>
        <dbReference type="RuleBase" id="RU361209"/>
    </source>
</evidence>
<dbReference type="SUPFAM" id="SSF51445">
    <property type="entry name" value="(Trans)glycosidases"/>
    <property type="match status" value="1"/>
</dbReference>
<comment type="function">
    <text evidence="9">Splits internally a 1,3-beta-glucan molecule and transfers the newly generated reducing end (the donor) to the non-reducing end of another 1,3-beta-glucan molecule (the acceptor) forming a 1,3-beta linkage, resulting in the elongation of 1,3-beta-glucan chains in the cell wall.</text>
</comment>
<comment type="similarity">
    <text evidence="2 9">Belongs to the glycosyl hydrolase 72 family.</text>
</comment>
<keyword evidence="3 9" id="KW-0336">GPI-anchor</keyword>
<keyword evidence="7" id="KW-0325">Glycoprotein</keyword>
<name>A0ABR2XRP2_9PEZI</name>
<evidence type="ECO:0000256" key="10">
    <source>
        <dbReference type="SAM" id="MobiDB-lite"/>
    </source>
</evidence>
<feature type="region of interest" description="Disordered" evidence="10">
    <location>
        <begin position="467"/>
        <end position="517"/>
    </location>
</feature>
<reference evidence="12 13" key="1">
    <citation type="submission" date="2024-02" db="EMBL/GenBank/DDBJ databases">
        <title>First draft genome assembly of two strains of Seiridium cardinale.</title>
        <authorList>
            <person name="Emiliani G."/>
            <person name="Scali E."/>
        </authorList>
    </citation>
    <scope>NUCLEOTIDE SEQUENCE [LARGE SCALE GENOMIC DNA]</scope>
    <source>
        <strain evidence="12 13">BM-138-000479</strain>
    </source>
</reference>
<dbReference type="Gene3D" id="3.20.20.80">
    <property type="entry name" value="Glycosidases"/>
    <property type="match status" value="1"/>
</dbReference>
<feature type="chain" id="PRO_5044962349" description="1,3-beta-glucanosyltransferase" evidence="9">
    <location>
        <begin position="21"/>
        <end position="746"/>
    </location>
</feature>
<accession>A0ABR2XRP2</accession>
<feature type="signal peptide" evidence="9">
    <location>
        <begin position="1"/>
        <end position="20"/>
    </location>
</feature>
<comment type="caution">
    <text evidence="12">The sequence shown here is derived from an EMBL/GenBank/DDBJ whole genome shotgun (WGS) entry which is preliminary data.</text>
</comment>
<evidence type="ECO:0000256" key="4">
    <source>
        <dbReference type="ARBA" id="ARBA00022729"/>
    </source>
</evidence>
<dbReference type="SMART" id="SM00768">
    <property type="entry name" value="X8"/>
    <property type="match status" value="1"/>
</dbReference>
<evidence type="ECO:0000256" key="1">
    <source>
        <dbReference type="ARBA" id="ARBA00004609"/>
    </source>
</evidence>
<organism evidence="12 13">
    <name type="scientific">Seiridium cardinale</name>
    <dbReference type="NCBI Taxonomy" id="138064"/>
    <lineage>
        <taxon>Eukaryota</taxon>
        <taxon>Fungi</taxon>
        <taxon>Dikarya</taxon>
        <taxon>Ascomycota</taxon>
        <taxon>Pezizomycotina</taxon>
        <taxon>Sordariomycetes</taxon>
        <taxon>Xylariomycetidae</taxon>
        <taxon>Amphisphaeriales</taxon>
        <taxon>Sporocadaceae</taxon>
        <taxon>Seiridium</taxon>
    </lineage>
</organism>
<evidence type="ECO:0000259" key="11">
    <source>
        <dbReference type="SMART" id="SM00768"/>
    </source>
</evidence>
<proteinExistence type="inferred from homology"/>
<dbReference type="EC" id="2.4.1.-" evidence="9"/>
<comment type="subcellular location">
    <subcellularLocation>
        <location evidence="1 9">Cell membrane</location>
        <topology evidence="1 9">Lipid-anchor</topology>
        <topology evidence="1 9">GPI-anchor</topology>
    </subcellularLocation>
</comment>
<keyword evidence="9" id="KW-0808">Transferase</keyword>
<keyword evidence="4 9" id="KW-0732">Signal</keyword>